<dbReference type="InterPro" id="IPR011059">
    <property type="entry name" value="Metal-dep_hydrolase_composite"/>
</dbReference>
<dbReference type="GO" id="GO:0004038">
    <property type="term" value="F:allantoinase activity"/>
    <property type="evidence" value="ECO:0007669"/>
    <property type="project" value="TreeGrafter"/>
</dbReference>
<proteinExistence type="predicted"/>
<dbReference type="Gene3D" id="2.30.40.10">
    <property type="entry name" value="Urease, subunit C, domain 1"/>
    <property type="match status" value="1"/>
</dbReference>
<dbReference type="SUPFAM" id="SSF51338">
    <property type="entry name" value="Composite domain of metallo-dependent hydrolases"/>
    <property type="match status" value="1"/>
</dbReference>
<dbReference type="Proteomes" id="UP000325302">
    <property type="component" value="Unassembled WGS sequence"/>
</dbReference>
<organism evidence="5 6">
    <name type="scientific">Nitrincola tapanii</name>
    <dbReference type="NCBI Taxonomy" id="1708751"/>
    <lineage>
        <taxon>Bacteria</taxon>
        <taxon>Pseudomonadati</taxon>
        <taxon>Pseudomonadota</taxon>
        <taxon>Gammaproteobacteria</taxon>
        <taxon>Oceanospirillales</taxon>
        <taxon>Oceanospirillaceae</taxon>
        <taxon>Nitrincola</taxon>
    </lineage>
</organism>
<gene>
    <name evidence="5" type="ORF">E1H14_08655</name>
</gene>
<dbReference type="Pfam" id="PF07969">
    <property type="entry name" value="Amidohydro_3"/>
    <property type="match status" value="1"/>
</dbReference>
<dbReference type="GO" id="GO:0004151">
    <property type="term" value="F:dihydroorotase activity"/>
    <property type="evidence" value="ECO:0007669"/>
    <property type="project" value="UniProtKB-EC"/>
</dbReference>
<dbReference type="GO" id="GO:0046872">
    <property type="term" value="F:metal ion binding"/>
    <property type="evidence" value="ECO:0007669"/>
    <property type="project" value="InterPro"/>
</dbReference>
<name>A0A5A9W2L4_9GAMM</name>
<dbReference type="CDD" id="cd01317">
    <property type="entry name" value="DHOase_IIa"/>
    <property type="match status" value="1"/>
</dbReference>
<evidence type="ECO:0000256" key="2">
    <source>
        <dbReference type="ARBA" id="ARBA00022975"/>
    </source>
</evidence>
<evidence type="ECO:0000259" key="3">
    <source>
        <dbReference type="Pfam" id="PF07969"/>
    </source>
</evidence>
<dbReference type="InterPro" id="IPR050138">
    <property type="entry name" value="DHOase/Allantoinase_Hydrolase"/>
</dbReference>
<keyword evidence="5" id="KW-0378">Hydrolase</keyword>
<dbReference type="RefSeq" id="WP_149391068.1">
    <property type="nucleotide sequence ID" value="NZ_SMRS01000006.1"/>
</dbReference>
<keyword evidence="1" id="KW-0862">Zinc</keyword>
<dbReference type="GO" id="GO:0006221">
    <property type="term" value="P:pyrimidine nucleotide biosynthetic process"/>
    <property type="evidence" value="ECO:0007669"/>
    <property type="project" value="UniProtKB-KW"/>
</dbReference>
<dbReference type="GO" id="GO:0006145">
    <property type="term" value="P:purine nucleobase catabolic process"/>
    <property type="evidence" value="ECO:0007669"/>
    <property type="project" value="TreeGrafter"/>
</dbReference>
<dbReference type="PANTHER" id="PTHR43668:SF2">
    <property type="entry name" value="ALLANTOINASE"/>
    <property type="match status" value="1"/>
</dbReference>
<dbReference type="EMBL" id="SMRS01000006">
    <property type="protein sequence ID" value="KAA0874335.1"/>
    <property type="molecule type" value="Genomic_DNA"/>
</dbReference>
<keyword evidence="6" id="KW-1185">Reference proteome</keyword>
<dbReference type="GO" id="GO:0005737">
    <property type="term" value="C:cytoplasm"/>
    <property type="evidence" value="ECO:0007669"/>
    <property type="project" value="TreeGrafter"/>
</dbReference>
<dbReference type="EC" id="3.5.2.3" evidence="5"/>
<evidence type="ECO:0000259" key="4">
    <source>
        <dbReference type="Pfam" id="PF12890"/>
    </source>
</evidence>
<dbReference type="NCBIfam" id="TIGR00857">
    <property type="entry name" value="pyrC_multi"/>
    <property type="match status" value="1"/>
</dbReference>
<evidence type="ECO:0000256" key="1">
    <source>
        <dbReference type="ARBA" id="ARBA00022833"/>
    </source>
</evidence>
<dbReference type="NCBIfam" id="NF005791">
    <property type="entry name" value="PRK07627.1"/>
    <property type="match status" value="1"/>
</dbReference>
<accession>A0A5A9W2L4</accession>
<dbReference type="InterPro" id="IPR004722">
    <property type="entry name" value="DHOase"/>
</dbReference>
<protein>
    <submittedName>
        <fullName evidence="5">Dihydroorotase</fullName>
        <ecNumber evidence="5">3.5.2.3</ecNumber>
    </submittedName>
</protein>
<evidence type="ECO:0000313" key="6">
    <source>
        <dbReference type="Proteomes" id="UP000325302"/>
    </source>
</evidence>
<dbReference type="InterPro" id="IPR013108">
    <property type="entry name" value="Amidohydro_3"/>
</dbReference>
<dbReference type="OrthoDB" id="5687299at2"/>
<dbReference type="AlphaFoldDB" id="A0A5A9W2L4"/>
<dbReference type="PANTHER" id="PTHR43668">
    <property type="entry name" value="ALLANTOINASE"/>
    <property type="match status" value="1"/>
</dbReference>
<dbReference type="Gene3D" id="3.20.20.140">
    <property type="entry name" value="Metal-dependent hydrolases"/>
    <property type="match status" value="1"/>
</dbReference>
<reference evidence="5 6" key="1">
    <citation type="submission" date="2019-03" db="EMBL/GenBank/DDBJ databases">
        <title>Nitrincola sp. nov. isolated from an Indian soda lake.</title>
        <authorList>
            <person name="Joshi A."/>
            <person name="Thite S.V."/>
            <person name="Joseph N."/>
            <person name="Dhotre D."/>
            <person name="Moorthy M."/>
            <person name="Shouche Y.S."/>
        </authorList>
    </citation>
    <scope>NUCLEOTIDE SEQUENCE [LARGE SCALE GENOMIC DNA]</scope>
    <source>
        <strain evidence="5 6">MEB193</strain>
    </source>
</reference>
<comment type="caution">
    <text evidence="5">The sequence shown here is derived from an EMBL/GenBank/DDBJ whole genome shotgun (WGS) entry which is preliminary data.</text>
</comment>
<keyword evidence="2" id="KW-0665">Pyrimidine biosynthesis</keyword>
<dbReference type="Pfam" id="PF12890">
    <property type="entry name" value="DHOase"/>
    <property type="match status" value="1"/>
</dbReference>
<sequence length="425" mass="45107">MKIKIQGGRVIDPAQTLDEITDLYIQEGQILALGEAPEGFIPEEVILAEGKVVCPGLIDLCAHLREPGETQKGTIASETAAAAAGGITTLITPPTTRPVVDTPAVAELIQDRAADAGFCRVLPMGAMTQGLKGEQLAPLHALASSGCIAFTNMRLAYSDSLVLLRCLEYAATFDLLVVFQAQDASLAAKGCMHEGANCTRLGLNGIPEAAETIEVARCLLLIEQTGVRAHFGQLSCERSVHLIASAQKRGLKVSADVAVHHLLLCDEQISGFDSALHLQPPLRGALDRAGLRQGLVTDILAAICSDHQPQDLISKQAPFAETAPGMSALETLLPLSLQLVEQKLLELPQLIEKLTLGPARILGLDAGSLAPGSQADICIFDPEESWVVNEETLRSAGKNTPFFGQTLKGRVCATLTGGKVVYRRH</sequence>
<dbReference type="InterPro" id="IPR024403">
    <property type="entry name" value="DHOase_cat"/>
</dbReference>
<evidence type="ECO:0000313" key="5">
    <source>
        <dbReference type="EMBL" id="KAA0874335.1"/>
    </source>
</evidence>
<feature type="domain" description="Amidohydrolase 3" evidence="3">
    <location>
        <begin position="341"/>
        <end position="422"/>
    </location>
</feature>
<dbReference type="InterPro" id="IPR032466">
    <property type="entry name" value="Metal_Hydrolase"/>
</dbReference>
<dbReference type="SUPFAM" id="SSF51556">
    <property type="entry name" value="Metallo-dependent hydrolases"/>
    <property type="match status" value="1"/>
</dbReference>
<feature type="domain" description="Dihydroorotase catalytic" evidence="4">
    <location>
        <begin position="50"/>
        <end position="235"/>
    </location>
</feature>